<dbReference type="InterPro" id="IPR000838">
    <property type="entry name" value="RNA_pol_sigma70_ECF_CS"/>
</dbReference>
<dbReference type="InterPro" id="IPR014284">
    <property type="entry name" value="RNA_pol_sigma-70_dom"/>
</dbReference>
<protein>
    <recommendedName>
        <fullName evidence="6">RNA polymerase sigma factor</fullName>
    </recommendedName>
</protein>
<dbReference type="GO" id="GO:0003677">
    <property type="term" value="F:DNA binding"/>
    <property type="evidence" value="ECO:0007669"/>
    <property type="project" value="UniProtKB-KW"/>
</dbReference>
<dbReference type="Pfam" id="PF04542">
    <property type="entry name" value="Sigma70_r2"/>
    <property type="match status" value="1"/>
</dbReference>
<evidence type="ECO:0000256" key="5">
    <source>
        <dbReference type="ARBA" id="ARBA00023163"/>
    </source>
</evidence>
<dbReference type="CDD" id="cd06171">
    <property type="entry name" value="Sigma70_r4"/>
    <property type="match status" value="1"/>
</dbReference>
<reference evidence="10" key="1">
    <citation type="submission" date="2018-05" db="EMBL/GenBank/DDBJ databases">
        <authorList>
            <person name="Li X."/>
        </authorList>
    </citation>
    <scope>NUCLEOTIDE SEQUENCE [LARGE SCALE GENOMIC DNA]</scope>
    <source>
        <strain evidence="10">YIM 73061</strain>
    </source>
</reference>
<dbReference type="PROSITE" id="PS01063">
    <property type="entry name" value="SIGMA70_ECF"/>
    <property type="match status" value="1"/>
</dbReference>
<proteinExistence type="inferred from homology"/>
<dbReference type="NCBIfam" id="TIGR02937">
    <property type="entry name" value="sigma70-ECF"/>
    <property type="match status" value="1"/>
</dbReference>
<comment type="caution">
    <text evidence="9">The sequence shown here is derived from an EMBL/GenBank/DDBJ whole genome shotgun (WGS) entry which is preliminary data.</text>
</comment>
<dbReference type="Pfam" id="PF08281">
    <property type="entry name" value="Sigma70_r4_2"/>
    <property type="match status" value="1"/>
</dbReference>
<dbReference type="Proteomes" id="UP000249725">
    <property type="component" value="Unassembled WGS sequence"/>
</dbReference>
<dbReference type="RefSeq" id="WP_111514870.1">
    <property type="nucleotide sequence ID" value="NZ_QFYR01000002.1"/>
</dbReference>
<dbReference type="Gene3D" id="1.10.10.10">
    <property type="entry name" value="Winged helix-like DNA-binding domain superfamily/Winged helix DNA-binding domain"/>
    <property type="match status" value="1"/>
</dbReference>
<organism evidence="9 10">
    <name type="scientific">Phenylobacterium deserti</name>
    <dbReference type="NCBI Taxonomy" id="1914756"/>
    <lineage>
        <taxon>Bacteria</taxon>
        <taxon>Pseudomonadati</taxon>
        <taxon>Pseudomonadota</taxon>
        <taxon>Alphaproteobacteria</taxon>
        <taxon>Caulobacterales</taxon>
        <taxon>Caulobacteraceae</taxon>
        <taxon>Phenylobacterium</taxon>
    </lineage>
</organism>
<evidence type="ECO:0000313" key="9">
    <source>
        <dbReference type="EMBL" id="RAK52584.1"/>
    </source>
</evidence>
<dbReference type="Gene3D" id="1.10.1740.10">
    <property type="match status" value="1"/>
</dbReference>
<dbReference type="SUPFAM" id="SSF88946">
    <property type="entry name" value="Sigma2 domain of RNA polymerase sigma factors"/>
    <property type="match status" value="1"/>
</dbReference>
<keyword evidence="2 6" id="KW-0805">Transcription regulation</keyword>
<keyword evidence="5 6" id="KW-0804">Transcription</keyword>
<evidence type="ECO:0000256" key="4">
    <source>
        <dbReference type="ARBA" id="ARBA00023125"/>
    </source>
</evidence>
<evidence type="ECO:0000256" key="3">
    <source>
        <dbReference type="ARBA" id="ARBA00023082"/>
    </source>
</evidence>
<dbReference type="AlphaFoldDB" id="A0A328AGL0"/>
<comment type="similarity">
    <text evidence="1 6">Belongs to the sigma-70 factor family. ECF subfamily.</text>
</comment>
<feature type="domain" description="RNA polymerase sigma-70 region 2" evidence="7">
    <location>
        <begin position="20"/>
        <end position="82"/>
    </location>
</feature>
<dbReference type="InterPro" id="IPR039425">
    <property type="entry name" value="RNA_pol_sigma-70-like"/>
</dbReference>
<dbReference type="EMBL" id="QFYR01000002">
    <property type="protein sequence ID" value="RAK52584.1"/>
    <property type="molecule type" value="Genomic_DNA"/>
</dbReference>
<dbReference type="OrthoDB" id="9803470at2"/>
<keyword evidence="10" id="KW-1185">Reference proteome</keyword>
<gene>
    <name evidence="9" type="ORF">DJ018_10255</name>
</gene>
<keyword evidence="4 6" id="KW-0238">DNA-binding</keyword>
<dbReference type="InterPro" id="IPR013324">
    <property type="entry name" value="RNA_pol_sigma_r3/r4-like"/>
</dbReference>
<dbReference type="InterPro" id="IPR013249">
    <property type="entry name" value="RNA_pol_sigma70_r4_t2"/>
</dbReference>
<dbReference type="InterPro" id="IPR013325">
    <property type="entry name" value="RNA_pol_sigma_r2"/>
</dbReference>
<dbReference type="PANTHER" id="PTHR43133:SF25">
    <property type="entry name" value="RNA POLYMERASE SIGMA FACTOR RFAY-RELATED"/>
    <property type="match status" value="1"/>
</dbReference>
<sequence length="195" mass="22181">MSASTSYSAAKFERELLAAVPFLRAFARTLCRDLEQAEDLAQEAVMKAWQNREQFQPGTNLRAWLATILRNRFYSVGRRRKWHADYDQEIMERTLVAPDDPSAQVELEDVRRALAMLPDFQREALILVGAGGMSYEEVAEIAGCPLGTVKSRVRRARDELQSILFEGRPRDLPRVDEPLQALVADFDRLRSRAAA</sequence>
<evidence type="ECO:0000259" key="7">
    <source>
        <dbReference type="Pfam" id="PF04542"/>
    </source>
</evidence>
<name>A0A328AGL0_9CAUL</name>
<evidence type="ECO:0000256" key="2">
    <source>
        <dbReference type="ARBA" id="ARBA00023015"/>
    </source>
</evidence>
<accession>A0A328AGL0</accession>
<evidence type="ECO:0000259" key="8">
    <source>
        <dbReference type="Pfam" id="PF08281"/>
    </source>
</evidence>
<dbReference type="GO" id="GO:0006352">
    <property type="term" value="P:DNA-templated transcription initiation"/>
    <property type="evidence" value="ECO:0007669"/>
    <property type="project" value="InterPro"/>
</dbReference>
<feature type="domain" description="RNA polymerase sigma factor 70 region 4 type 2" evidence="8">
    <location>
        <begin position="108"/>
        <end position="160"/>
    </location>
</feature>
<dbReference type="PANTHER" id="PTHR43133">
    <property type="entry name" value="RNA POLYMERASE ECF-TYPE SIGMA FACTO"/>
    <property type="match status" value="1"/>
</dbReference>
<dbReference type="InterPro" id="IPR007627">
    <property type="entry name" value="RNA_pol_sigma70_r2"/>
</dbReference>
<evidence type="ECO:0000256" key="1">
    <source>
        <dbReference type="ARBA" id="ARBA00010641"/>
    </source>
</evidence>
<evidence type="ECO:0000256" key="6">
    <source>
        <dbReference type="RuleBase" id="RU000716"/>
    </source>
</evidence>
<dbReference type="InterPro" id="IPR036388">
    <property type="entry name" value="WH-like_DNA-bd_sf"/>
</dbReference>
<dbReference type="SUPFAM" id="SSF88659">
    <property type="entry name" value="Sigma3 and sigma4 domains of RNA polymerase sigma factors"/>
    <property type="match status" value="1"/>
</dbReference>
<keyword evidence="3 6" id="KW-0731">Sigma factor</keyword>
<dbReference type="GO" id="GO:0016987">
    <property type="term" value="F:sigma factor activity"/>
    <property type="evidence" value="ECO:0007669"/>
    <property type="project" value="UniProtKB-KW"/>
</dbReference>
<evidence type="ECO:0000313" key="10">
    <source>
        <dbReference type="Proteomes" id="UP000249725"/>
    </source>
</evidence>